<name>A0A918HGK2_9ACTN</name>
<organism evidence="1 2">
    <name type="scientific">Streptomyces purpureus</name>
    <dbReference type="NCBI Taxonomy" id="1951"/>
    <lineage>
        <taxon>Bacteria</taxon>
        <taxon>Bacillati</taxon>
        <taxon>Actinomycetota</taxon>
        <taxon>Actinomycetes</taxon>
        <taxon>Kitasatosporales</taxon>
        <taxon>Streptomycetaceae</taxon>
        <taxon>Streptomyces</taxon>
    </lineage>
</organism>
<reference evidence="1" key="1">
    <citation type="journal article" date="2014" name="Int. J. Syst. Evol. Microbiol.">
        <title>Complete genome sequence of Corynebacterium casei LMG S-19264T (=DSM 44701T), isolated from a smear-ripened cheese.</title>
        <authorList>
            <consortium name="US DOE Joint Genome Institute (JGI-PGF)"/>
            <person name="Walter F."/>
            <person name="Albersmeier A."/>
            <person name="Kalinowski J."/>
            <person name="Ruckert C."/>
        </authorList>
    </citation>
    <scope>NUCLEOTIDE SEQUENCE</scope>
    <source>
        <strain evidence="1">JCM 3172</strain>
    </source>
</reference>
<evidence type="ECO:0000313" key="2">
    <source>
        <dbReference type="Proteomes" id="UP000619486"/>
    </source>
</evidence>
<dbReference type="RefSeq" id="WP_019890585.1">
    <property type="nucleotide sequence ID" value="NZ_BMQQ01000044.1"/>
</dbReference>
<protein>
    <submittedName>
        <fullName evidence="1">Uncharacterized protein</fullName>
    </submittedName>
</protein>
<dbReference type="Proteomes" id="UP000619486">
    <property type="component" value="Unassembled WGS sequence"/>
</dbReference>
<proteinExistence type="predicted"/>
<sequence length="97" mass="10340">MMYSATSTRFADTRHTDALDDFLLPAPDARTRLPYALAPADQRRVDLHAALTAAGIPPGLGDASAIDALSDLDTTTVSAVIRWINCGVRLGSGRADW</sequence>
<accession>A0A918HGK2</accession>
<comment type="caution">
    <text evidence="1">The sequence shown here is derived from an EMBL/GenBank/DDBJ whole genome shotgun (WGS) entry which is preliminary data.</text>
</comment>
<evidence type="ECO:0000313" key="1">
    <source>
        <dbReference type="EMBL" id="GGT63361.1"/>
    </source>
</evidence>
<reference evidence="1" key="2">
    <citation type="submission" date="2020-09" db="EMBL/GenBank/DDBJ databases">
        <authorList>
            <person name="Sun Q."/>
            <person name="Ohkuma M."/>
        </authorList>
    </citation>
    <scope>NUCLEOTIDE SEQUENCE</scope>
    <source>
        <strain evidence="1">JCM 3172</strain>
    </source>
</reference>
<dbReference type="EMBL" id="BMQQ01000044">
    <property type="protein sequence ID" value="GGT63361.1"/>
    <property type="molecule type" value="Genomic_DNA"/>
</dbReference>
<dbReference type="AlphaFoldDB" id="A0A918HGK2"/>
<keyword evidence="2" id="KW-1185">Reference proteome</keyword>
<gene>
    <name evidence="1" type="ORF">GCM10014713_65800</name>
</gene>